<evidence type="ECO:0000313" key="3">
    <source>
        <dbReference type="EMBL" id="MSS62723.1"/>
    </source>
</evidence>
<keyword evidence="1" id="KW-0812">Transmembrane</keyword>
<sequence>MIMNLILEIIGIYIVAAFFHIVFEGKSQSKLKQCGIWLMYFLLQITWKYVGRTPFLNLIYNFFCISFVAFFMYEGKSKRKLIFSLLLCIFWMAVELIIGFGFRILDIDCKEMELIGSICSKFCMILFIKILSKYFRKKRHYDISLRQWVGLVAVPMNGIFIIHTIFLLNRDNASYFSIIMSIISCIMILISNLILLKIYDKLAEDLEVKRANLLYSQQLTLYKRHSLEREETMLRFRAIRHDMKNHFIYMHELLEQKKYNRLQNYIERIMQMDEYFKYEICKSGNILIDSLINYKYEIAQKNEIPFELQIEVFNQLPFEDGDICIILGNALDNAMEAVYKVVNTEERFIKISILFRKNVLMLSIRNSYNGEIKETKEGSLITEKKDYKNHGIGIPSMKRVVSKYNGEFMYQYDEHVFELNILLYVPEEKLLVHP</sequence>
<dbReference type="CDD" id="cd16935">
    <property type="entry name" value="HATPase_AgrC-ComD-like"/>
    <property type="match status" value="1"/>
</dbReference>
<dbReference type="PANTHER" id="PTHR40448:SF1">
    <property type="entry name" value="TWO-COMPONENT SENSOR HISTIDINE KINASE"/>
    <property type="match status" value="1"/>
</dbReference>
<feature type="transmembrane region" description="Helical" evidence="1">
    <location>
        <begin position="57"/>
        <end position="74"/>
    </location>
</feature>
<dbReference type="EMBL" id="VUMT01000002">
    <property type="protein sequence ID" value="MSS62723.1"/>
    <property type="molecule type" value="Genomic_DNA"/>
</dbReference>
<dbReference type="InterPro" id="IPR032834">
    <property type="entry name" value="NatK-like_C"/>
</dbReference>
<feature type="domain" description="Sensor histidine kinase NatK-like C-terminal" evidence="2">
    <location>
        <begin position="322"/>
        <end position="423"/>
    </location>
</feature>
<dbReference type="Proteomes" id="UP000482209">
    <property type="component" value="Unassembled WGS sequence"/>
</dbReference>
<organism evidence="3 4">
    <name type="scientific">Velocimicrobium porci</name>
    <dbReference type="NCBI Taxonomy" id="2606634"/>
    <lineage>
        <taxon>Bacteria</taxon>
        <taxon>Bacillati</taxon>
        <taxon>Bacillota</taxon>
        <taxon>Clostridia</taxon>
        <taxon>Lachnospirales</taxon>
        <taxon>Lachnospiraceae</taxon>
        <taxon>Velocimicrobium</taxon>
    </lineage>
</organism>
<dbReference type="PANTHER" id="PTHR40448">
    <property type="entry name" value="TWO-COMPONENT SENSOR HISTIDINE KINASE"/>
    <property type="match status" value="1"/>
</dbReference>
<proteinExistence type="predicted"/>
<dbReference type="AlphaFoldDB" id="A0A6L5XXK8"/>
<accession>A0A6L5XXK8</accession>
<feature type="transmembrane region" description="Helical" evidence="1">
    <location>
        <begin position="174"/>
        <end position="196"/>
    </location>
</feature>
<keyword evidence="3" id="KW-0808">Transferase</keyword>
<dbReference type="Pfam" id="PF14501">
    <property type="entry name" value="HATPase_c_5"/>
    <property type="match status" value="1"/>
</dbReference>
<feature type="transmembrane region" description="Helical" evidence="1">
    <location>
        <begin position="148"/>
        <end position="168"/>
    </location>
</feature>
<keyword evidence="1" id="KW-1133">Transmembrane helix</keyword>
<dbReference type="GO" id="GO:0042802">
    <property type="term" value="F:identical protein binding"/>
    <property type="evidence" value="ECO:0007669"/>
    <property type="project" value="TreeGrafter"/>
</dbReference>
<dbReference type="Gene3D" id="3.30.565.10">
    <property type="entry name" value="Histidine kinase-like ATPase, C-terminal domain"/>
    <property type="match status" value="1"/>
</dbReference>
<dbReference type="InterPro" id="IPR036890">
    <property type="entry name" value="HATPase_C_sf"/>
</dbReference>
<keyword evidence="1" id="KW-0472">Membrane</keyword>
<evidence type="ECO:0000256" key="1">
    <source>
        <dbReference type="SAM" id="Phobius"/>
    </source>
</evidence>
<evidence type="ECO:0000259" key="2">
    <source>
        <dbReference type="Pfam" id="PF14501"/>
    </source>
</evidence>
<protein>
    <submittedName>
        <fullName evidence="3">Sensor histidine kinase</fullName>
    </submittedName>
</protein>
<keyword evidence="4" id="KW-1185">Reference proteome</keyword>
<gene>
    <name evidence="3" type="ORF">FYJ58_02305</name>
</gene>
<evidence type="ECO:0000313" key="4">
    <source>
        <dbReference type="Proteomes" id="UP000482209"/>
    </source>
</evidence>
<keyword evidence="3" id="KW-0418">Kinase</keyword>
<feature type="transmembrane region" description="Helical" evidence="1">
    <location>
        <begin position="81"/>
        <end position="102"/>
    </location>
</feature>
<feature type="transmembrane region" description="Helical" evidence="1">
    <location>
        <begin position="114"/>
        <end position="136"/>
    </location>
</feature>
<dbReference type="GO" id="GO:0016301">
    <property type="term" value="F:kinase activity"/>
    <property type="evidence" value="ECO:0007669"/>
    <property type="project" value="UniProtKB-KW"/>
</dbReference>
<reference evidence="3 4" key="1">
    <citation type="submission" date="2019-08" db="EMBL/GenBank/DDBJ databases">
        <title>In-depth cultivation of the pig gut microbiome towards novel bacterial diversity and tailored functional studies.</title>
        <authorList>
            <person name="Wylensek D."/>
            <person name="Hitch T.C.A."/>
            <person name="Clavel T."/>
        </authorList>
    </citation>
    <scope>NUCLEOTIDE SEQUENCE [LARGE SCALE GENOMIC DNA]</scope>
    <source>
        <strain evidence="3 4">WCA-693-APC-MOT-I</strain>
    </source>
</reference>
<dbReference type="SUPFAM" id="SSF55874">
    <property type="entry name" value="ATPase domain of HSP90 chaperone/DNA topoisomerase II/histidine kinase"/>
    <property type="match status" value="1"/>
</dbReference>
<dbReference type="RefSeq" id="WP_154516665.1">
    <property type="nucleotide sequence ID" value="NZ_VUMT01000002.1"/>
</dbReference>
<name>A0A6L5XXK8_9FIRM</name>
<comment type="caution">
    <text evidence="3">The sequence shown here is derived from an EMBL/GenBank/DDBJ whole genome shotgun (WGS) entry which is preliminary data.</text>
</comment>
<feature type="transmembrane region" description="Helical" evidence="1">
    <location>
        <begin position="6"/>
        <end position="23"/>
    </location>
</feature>